<dbReference type="RefSeq" id="WP_130347565.1">
    <property type="nucleotide sequence ID" value="NZ_SGWQ01000011.1"/>
</dbReference>
<proteinExistence type="predicted"/>
<protein>
    <submittedName>
        <fullName evidence="2">Uncharacterized protein</fullName>
    </submittedName>
</protein>
<dbReference type="AlphaFoldDB" id="A0A4V2ERP1"/>
<feature type="compositionally biased region" description="Pro residues" evidence="1">
    <location>
        <begin position="151"/>
        <end position="163"/>
    </location>
</feature>
<evidence type="ECO:0000256" key="1">
    <source>
        <dbReference type="SAM" id="MobiDB-lite"/>
    </source>
</evidence>
<dbReference type="Proteomes" id="UP000294257">
    <property type="component" value="Unassembled WGS sequence"/>
</dbReference>
<sequence>MASRIVIPKSDAKRSHRASVGVPASDLLAREGREPVQHKPPAHAAAYRGALAATTGVMIIAGALSVVWSDGQDDGPSSLPNGALPPAAAAPALPKAEQPSDGPLANPVQNVAMTSPAPPPPPPAAPAPAAPAPAAAGPAPAPVARQAAAPAPKPVAKPAPRPAPAQTYDYKSYRQYVPVPALSYIDRYSMGWG</sequence>
<dbReference type="EMBL" id="SGWQ01000011">
    <property type="protein sequence ID" value="RZS32629.1"/>
    <property type="molecule type" value="Genomic_DNA"/>
</dbReference>
<organism evidence="2 3">
    <name type="scientific">Herbihabitans rhizosphaerae</name>
    <dbReference type="NCBI Taxonomy" id="1872711"/>
    <lineage>
        <taxon>Bacteria</taxon>
        <taxon>Bacillati</taxon>
        <taxon>Actinomycetota</taxon>
        <taxon>Actinomycetes</taxon>
        <taxon>Pseudonocardiales</taxon>
        <taxon>Pseudonocardiaceae</taxon>
        <taxon>Herbihabitans</taxon>
    </lineage>
</organism>
<name>A0A4V2ERP1_9PSEU</name>
<feature type="region of interest" description="Disordered" evidence="1">
    <location>
        <begin position="73"/>
        <end position="170"/>
    </location>
</feature>
<feature type="compositionally biased region" description="Pro residues" evidence="1">
    <location>
        <begin position="116"/>
        <end position="131"/>
    </location>
</feature>
<gene>
    <name evidence="2" type="ORF">EV193_1115</name>
</gene>
<comment type="caution">
    <text evidence="2">The sequence shown here is derived from an EMBL/GenBank/DDBJ whole genome shotgun (WGS) entry which is preliminary data.</text>
</comment>
<keyword evidence="3" id="KW-1185">Reference proteome</keyword>
<feature type="compositionally biased region" description="Low complexity" evidence="1">
    <location>
        <begin position="75"/>
        <end position="94"/>
    </location>
</feature>
<feature type="region of interest" description="Disordered" evidence="1">
    <location>
        <begin position="1"/>
        <end position="26"/>
    </location>
</feature>
<evidence type="ECO:0000313" key="3">
    <source>
        <dbReference type="Proteomes" id="UP000294257"/>
    </source>
</evidence>
<accession>A0A4V2ERP1</accession>
<evidence type="ECO:0000313" key="2">
    <source>
        <dbReference type="EMBL" id="RZS32629.1"/>
    </source>
</evidence>
<feature type="compositionally biased region" description="Low complexity" evidence="1">
    <location>
        <begin position="132"/>
        <end position="150"/>
    </location>
</feature>
<reference evidence="2 3" key="1">
    <citation type="submission" date="2019-02" db="EMBL/GenBank/DDBJ databases">
        <title>Genomic Encyclopedia of Type Strains, Phase IV (KMG-IV): sequencing the most valuable type-strain genomes for metagenomic binning, comparative biology and taxonomic classification.</title>
        <authorList>
            <person name="Goeker M."/>
        </authorList>
    </citation>
    <scope>NUCLEOTIDE SEQUENCE [LARGE SCALE GENOMIC DNA]</scope>
    <source>
        <strain evidence="2 3">DSM 101727</strain>
    </source>
</reference>